<dbReference type="GO" id="GO:0016787">
    <property type="term" value="F:hydrolase activity"/>
    <property type="evidence" value="ECO:0007669"/>
    <property type="project" value="UniProtKB-KW"/>
</dbReference>
<dbReference type="Gene3D" id="3.40.50.1820">
    <property type="entry name" value="alpha/beta hydrolase"/>
    <property type="match status" value="1"/>
</dbReference>
<evidence type="ECO:0000256" key="1">
    <source>
        <dbReference type="ARBA" id="ARBA00022801"/>
    </source>
</evidence>
<accession>A0A1Y2EE75</accession>
<protein>
    <submittedName>
        <fullName evidence="3">Alpha/Beta hydrolase protein</fullName>
    </submittedName>
</protein>
<dbReference type="AlphaFoldDB" id="A0A1Y2EE75"/>
<sequence length="381" mass="42385">MILGPVSYIDCIVFCCFLTPQLLIHVGLIKTVGVVLQCLPFLCGPFVQVASPFEDFVIRCVRYAFAHIPPQVGRVFFLKAVALPFIRFRMLRHGYIRTPAHWHEFQDKHFKGIWIIKDPMKKPDVCVYYAHGGGFAMGSSYFYLEFLLTWLSILGESGYTNPAIFALEYTLVPDSCFPTQVEEAIAGYNHVLAIVQNPSRVCVSGDSAGAAVILSLLLHLANLDWDSDKMNGTGSWRLAKPRLCVLISPWVTLISPKHRNTASDYLEDGNLHHYARQYAGKKVPTDDPLISPGNCGDASWWERACPPGGIHFAYGAEEVFAPEVRGLIEFLDSNSVNVSSKEEPGGIHAWPVASLFLSTSPESRQKGLRSLVEKIKESIKP</sequence>
<proteinExistence type="predicted"/>
<comment type="caution">
    <text evidence="3">The sequence shown here is derived from an EMBL/GenBank/DDBJ whole genome shotgun (WGS) entry which is preliminary data.</text>
</comment>
<keyword evidence="1 3" id="KW-0378">Hydrolase</keyword>
<dbReference type="OrthoDB" id="408631at2759"/>
<dbReference type="GeneID" id="63773380"/>
<feature type="domain" description="Alpha/beta hydrolase fold-3" evidence="2">
    <location>
        <begin position="127"/>
        <end position="350"/>
    </location>
</feature>
<name>A0A1Y2EE75_9PEZI</name>
<dbReference type="Proteomes" id="UP000193689">
    <property type="component" value="Unassembled WGS sequence"/>
</dbReference>
<dbReference type="PANTHER" id="PTHR48081">
    <property type="entry name" value="AB HYDROLASE SUPERFAMILY PROTEIN C4A8.06C"/>
    <property type="match status" value="1"/>
</dbReference>
<gene>
    <name evidence="3" type="ORF">BCR38DRAFT_361187</name>
</gene>
<reference evidence="3 4" key="1">
    <citation type="submission" date="2016-07" db="EMBL/GenBank/DDBJ databases">
        <title>Pervasive Adenine N6-methylation of Active Genes in Fungi.</title>
        <authorList>
            <consortium name="DOE Joint Genome Institute"/>
            <person name="Mondo S.J."/>
            <person name="Dannebaum R.O."/>
            <person name="Kuo R.C."/>
            <person name="Labutti K."/>
            <person name="Haridas S."/>
            <person name="Kuo A."/>
            <person name="Salamov A."/>
            <person name="Ahrendt S.R."/>
            <person name="Lipzen A."/>
            <person name="Sullivan W."/>
            <person name="Andreopoulos W.B."/>
            <person name="Clum A."/>
            <person name="Lindquist E."/>
            <person name="Daum C."/>
            <person name="Ramamoorthy G.K."/>
            <person name="Gryganskyi A."/>
            <person name="Culley D."/>
            <person name="Magnuson J.K."/>
            <person name="James T.Y."/>
            <person name="O'Malley M.A."/>
            <person name="Stajich J.E."/>
            <person name="Spatafora J.W."/>
            <person name="Visel A."/>
            <person name="Grigoriev I.V."/>
        </authorList>
    </citation>
    <scope>NUCLEOTIDE SEQUENCE [LARGE SCALE GENOMIC DNA]</scope>
    <source>
        <strain evidence="3 4">CBS 129021</strain>
    </source>
</reference>
<dbReference type="RefSeq" id="XP_040719820.1">
    <property type="nucleotide sequence ID" value="XM_040857168.1"/>
</dbReference>
<dbReference type="EMBL" id="MCFJ01000002">
    <property type="protein sequence ID" value="ORY69870.1"/>
    <property type="molecule type" value="Genomic_DNA"/>
</dbReference>
<organism evidence="3 4">
    <name type="scientific">Pseudomassariella vexata</name>
    <dbReference type="NCBI Taxonomy" id="1141098"/>
    <lineage>
        <taxon>Eukaryota</taxon>
        <taxon>Fungi</taxon>
        <taxon>Dikarya</taxon>
        <taxon>Ascomycota</taxon>
        <taxon>Pezizomycotina</taxon>
        <taxon>Sordariomycetes</taxon>
        <taxon>Xylariomycetidae</taxon>
        <taxon>Amphisphaeriales</taxon>
        <taxon>Pseudomassariaceae</taxon>
        <taxon>Pseudomassariella</taxon>
    </lineage>
</organism>
<dbReference type="InterPro" id="IPR013094">
    <property type="entry name" value="AB_hydrolase_3"/>
</dbReference>
<dbReference type="InterPro" id="IPR050300">
    <property type="entry name" value="GDXG_lipolytic_enzyme"/>
</dbReference>
<keyword evidence="4" id="KW-1185">Reference proteome</keyword>
<dbReference type="SUPFAM" id="SSF53474">
    <property type="entry name" value="alpha/beta-Hydrolases"/>
    <property type="match status" value="1"/>
</dbReference>
<dbReference type="Pfam" id="PF07859">
    <property type="entry name" value="Abhydrolase_3"/>
    <property type="match status" value="1"/>
</dbReference>
<dbReference type="InParanoid" id="A0A1Y2EE75"/>
<evidence type="ECO:0000313" key="3">
    <source>
        <dbReference type="EMBL" id="ORY69870.1"/>
    </source>
</evidence>
<dbReference type="PANTHER" id="PTHR48081:SF2">
    <property type="entry name" value="ALPHA_BETA-HYDROLASE"/>
    <property type="match status" value="1"/>
</dbReference>
<dbReference type="InterPro" id="IPR029058">
    <property type="entry name" value="AB_hydrolase_fold"/>
</dbReference>
<evidence type="ECO:0000259" key="2">
    <source>
        <dbReference type="Pfam" id="PF07859"/>
    </source>
</evidence>
<evidence type="ECO:0000313" key="4">
    <source>
        <dbReference type="Proteomes" id="UP000193689"/>
    </source>
</evidence>
<dbReference type="STRING" id="1141098.A0A1Y2EE75"/>